<evidence type="ECO:0000256" key="1">
    <source>
        <dbReference type="SAM" id="MobiDB-lite"/>
    </source>
</evidence>
<proteinExistence type="predicted"/>
<evidence type="ECO:0000313" key="3">
    <source>
        <dbReference type="Proteomes" id="UP000319210"/>
    </source>
</evidence>
<comment type="caution">
    <text evidence="2">The sequence shown here is derived from an EMBL/GenBank/DDBJ whole genome shotgun (WGS) entry which is preliminary data.</text>
</comment>
<evidence type="ECO:0000313" key="2">
    <source>
        <dbReference type="EMBL" id="GEB50522.1"/>
    </source>
</evidence>
<dbReference type="EMBL" id="BJMM01000013">
    <property type="protein sequence ID" value="GEB50522.1"/>
    <property type="molecule type" value="Genomic_DNA"/>
</dbReference>
<dbReference type="AlphaFoldDB" id="A0A4Y3QZA0"/>
<protein>
    <submittedName>
        <fullName evidence="2">Uncharacterized protein</fullName>
    </submittedName>
</protein>
<reference evidence="2 3" key="1">
    <citation type="submission" date="2019-06" db="EMBL/GenBank/DDBJ databases">
        <title>Whole genome shotgun sequence of Streptomyces cacaoi subsp. cacaoi NBRC 12748.</title>
        <authorList>
            <person name="Hosoyama A."/>
            <person name="Uohara A."/>
            <person name="Ohji S."/>
            <person name="Ichikawa N."/>
        </authorList>
    </citation>
    <scope>NUCLEOTIDE SEQUENCE [LARGE SCALE GENOMIC DNA]</scope>
    <source>
        <strain evidence="2 3">NBRC 12748</strain>
    </source>
</reference>
<sequence length="165" mass="18087">MTIPQTAQGGPRQDQCGTFTTIGWSGESPQDGRDMAFLVVFSLGDTAEGPEACREATRRFLQSAGLPVGQMLDGTDGRPLPVTLLVEGGQAVLTLPKLMVQYPVRQEWLDAALQRQQVYFMFATKPWPLAQQESAIDEDALRAFVDEEMMTTSAHCLLPVRSLAN</sequence>
<dbReference type="OrthoDB" id="4309362at2"/>
<feature type="region of interest" description="Disordered" evidence="1">
    <location>
        <begin position="1"/>
        <end position="28"/>
    </location>
</feature>
<accession>A0A4Y3QZA0</accession>
<dbReference type="Pfam" id="PF19374">
    <property type="entry name" value="DUF5949"/>
    <property type="match status" value="1"/>
</dbReference>
<dbReference type="InterPro" id="IPR045993">
    <property type="entry name" value="DUF5949"/>
</dbReference>
<gene>
    <name evidence="2" type="ORF">SCA03_30730</name>
</gene>
<dbReference type="Proteomes" id="UP000319210">
    <property type="component" value="Unassembled WGS sequence"/>
</dbReference>
<organism evidence="2 3">
    <name type="scientific">Streptomyces cacaoi</name>
    <dbReference type="NCBI Taxonomy" id="1898"/>
    <lineage>
        <taxon>Bacteria</taxon>
        <taxon>Bacillati</taxon>
        <taxon>Actinomycetota</taxon>
        <taxon>Actinomycetes</taxon>
        <taxon>Kitasatosporales</taxon>
        <taxon>Streptomycetaceae</taxon>
        <taxon>Streptomyces</taxon>
    </lineage>
</organism>
<keyword evidence="3" id="KW-1185">Reference proteome</keyword>
<dbReference type="RefSeq" id="WP_030876126.1">
    <property type="nucleotide sequence ID" value="NZ_BJMM01000013.1"/>
</dbReference>
<name>A0A4Y3QZA0_STRCI</name>